<keyword evidence="2" id="KW-1185">Reference proteome</keyword>
<comment type="caution">
    <text evidence="1">The sequence shown here is derived from an EMBL/GenBank/DDBJ whole genome shotgun (WGS) entry which is preliminary data.</text>
</comment>
<reference evidence="1" key="1">
    <citation type="submission" date="2022-11" db="EMBL/GenBank/DDBJ databases">
        <title>Genome Sequence of Boeremia exigua.</title>
        <authorList>
            <person name="Buettner E."/>
        </authorList>
    </citation>
    <scope>NUCLEOTIDE SEQUENCE</scope>
    <source>
        <strain evidence="1">CU02</strain>
    </source>
</reference>
<organism evidence="1 2">
    <name type="scientific">Boeremia exigua</name>
    <dbReference type="NCBI Taxonomy" id="749465"/>
    <lineage>
        <taxon>Eukaryota</taxon>
        <taxon>Fungi</taxon>
        <taxon>Dikarya</taxon>
        <taxon>Ascomycota</taxon>
        <taxon>Pezizomycotina</taxon>
        <taxon>Dothideomycetes</taxon>
        <taxon>Pleosporomycetidae</taxon>
        <taxon>Pleosporales</taxon>
        <taxon>Pleosporineae</taxon>
        <taxon>Didymellaceae</taxon>
        <taxon>Boeremia</taxon>
    </lineage>
</organism>
<evidence type="ECO:0000313" key="1">
    <source>
        <dbReference type="EMBL" id="KAJ8117251.1"/>
    </source>
</evidence>
<protein>
    <submittedName>
        <fullName evidence="1">Uncharacterized protein</fullName>
    </submittedName>
</protein>
<evidence type="ECO:0000313" key="2">
    <source>
        <dbReference type="Proteomes" id="UP001153331"/>
    </source>
</evidence>
<accession>A0ACC2IQ38</accession>
<gene>
    <name evidence="1" type="ORF">OPT61_g1506</name>
</gene>
<sequence length="332" mass="36813">MSGFTRRRGRAGAPLRGLFVDGVWHCDCDPRQPANHFEVKKQGPNQGKWFRTCQKQQDDKSWCRFFLWDSEAHPREAAALADNSRTESLHTKTPTKRPASPPPPYMTGLENSRASRKRDRATSIDREDEYGFAVTKEAFKDELNHVMAAVETPRKAVKTSEIATPSTRRTLPWNKDESHGLQTPQSARAVQVDPSSCSAGKHLLTPSRSVGASHRTTTSSSSHCDTPTPSRFKDVGGDDLTHDVFSLLQDAGVKLDATAGIDLKVLLSKHTKSAEGLKRGREIARSSIKARDAKITELSYRISTLEAELEAEKALVKHLQWEVETGEDLNGS</sequence>
<name>A0ACC2IQ38_9PLEO</name>
<dbReference type="EMBL" id="JAPHNI010000060">
    <property type="protein sequence ID" value="KAJ8117251.1"/>
    <property type="molecule type" value="Genomic_DNA"/>
</dbReference>
<dbReference type="Proteomes" id="UP001153331">
    <property type="component" value="Unassembled WGS sequence"/>
</dbReference>
<proteinExistence type="predicted"/>